<dbReference type="KEGG" id="mva:Mvan_2107"/>
<dbReference type="Proteomes" id="UP000009159">
    <property type="component" value="Chromosome"/>
</dbReference>
<dbReference type="Gene3D" id="3.40.1000.70">
    <property type="entry name" value="PknH-like extracellular domain"/>
    <property type="match status" value="1"/>
</dbReference>
<dbReference type="RefSeq" id="WP_011779336.1">
    <property type="nucleotide sequence ID" value="NC_008726.1"/>
</dbReference>
<protein>
    <submittedName>
        <fullName evidence="2">LpqA</fullName>
    </submittedName>
</protein>
<evidence type="ECO:0000259" key="1">
    <source>
        <dbReference type="Pfam" id="PF14032"/>
    </source>
</evidence>
<dbReference type="STRING" id="350058.Mvan_2107"/>
<sequence>MTGRASASLLCAVAILATGCTQQVGGTAVRPAPAADEGSLSPIDVDTVLLDRARMQAVTGAGEHLTMIPGTESKVPVDLDLMLKTVPPQCEWVYAETQVFGSDVEEFRKSTYQNPPGGGLISQAAAGYPDAATARRAFDVVAERIEACGATDSGRAMVGDVTRTTDSVHTRPGDCGRDYRVKSVLLVEITFCAFPASVPDIVMTNILSNVPG</sequence>
<evidence type="ECO:0000313" key="3">
    <source>
        <dbReference type="Proteomes" id="UP000009159"/>
    </source>
</evidence>
<proteinExistence type="predicted"/>
<evidence type="ECO:0000313" key="2">
    <source>
        <dbReference type="EMBL" id="ABM12922.1"/>
    </source>
</evidence>
<dbReference type="Pfam" id="PF14032">
    <property type="entry name" value="PknH_C"/>
    <property type="match status" value="1"/>
</dbReference>
<gene>
    <name evidence="2" type="ordered locus">Mvan_2107</name>
</gene>
<dbReference type="EMBL" id="CP000511">
    <property type="protein sequence ID" value="ABM12922.1"/>
    <property type="molecule type" value="Genomic_DNA"/>
</dbReference>
<keyword evidence="3" id="KW-1185">Reference proteome</keyword>
<organism evidence="2 3">
    <name type="scientific">Mycolicibacterium vanbaalenii (strain DSM 7251 / JCM 13017 / BCRC 16820 / KCTC 9966 / NRRL B-24157 / PYR-1)</name>
    <name type="common">Mycobacterium vanbaalenii</name>
    <dbReference type="NCBI Taxonomy" id="350058"/>
    <lineage>
        <taxon>Bacteria</taxon>
        <taxon>Bacillati</taxon>
        <taxon>Actinomycetota</taxon>
        <taxon>Actinomycetes</taxon>
        <taxon>Mycobacteriales</taxon>
        <taxon>Mycobacteriaceae</taxon>
        <taxon>Mycolicibacterium</taxon>
    </lineage>
</organism>
<dbReference type="PROSITE" id="PS51257">
    <property type="entry name" value="PROKAR_LIPOPROTEIN"/>
    <property type="match status" value="1"/>
</dbReference>
<dbReference type="InterPro" id="IPR026954">
    <property type="entry name" value="PknH-like_Extracell"/>
</dbReference>
<reference evidence="2" key="1">
    <citation type="submission" date="2006-12" db="EMBL/GenBank/DDBJ databases">
        <title>Complete sequence of Mycobacterium vanbaalenii PYR-1.</title>
        <authorList>
            <consortium name="US DOE Joint Genome Institute"/>
            <person name="Copeland A."/>
            <person name="Lucas S."/>
            <person name="Lapidus A."/>
            <person name="Barry K."/>
            <person name="Detter J.C."/>
            <person name="Glavina del Rio T."/>
            <person name="Hammon N."/>
            <person name="Israni S."/>
            <person name="Dalin E."/>
            <person name="Tice H."/>
            <person name="Pitluck S."/>
            <person name="Singan V."/>
            <person name="Schmutz J."/>
            <person name="Larimer F."/>
            <person name="Land M."/>
            <person name="Hauser L."/>
            <person name="Kyrpides N."/>
            <person name="Anderson I.J."/>
            <person name="Miller C."/>
            <person name="Richardson P."/>
        </authorList>
    </citation>
    <scope>NUCLEOTIDE SEQUENCE [LARGE SCALE GENOMIC DNA]</scope>
    <source>
        <strain evidence="2">PYR-1</strain>
    </source>
</reference>
<dbReference type="HOGENOM" id="CLU_112877_0_0_11"/>
<dbReference type="eggNOG" id="ENOG503166R">
    <property type="taxonomic scope" value="Bacteria"/>
</dbReference>
<dbReference type="AlphaFoldDB" id="A1T6X2"/>
<dbReference type="InterPro" id="IPR038232">
    <property type="entry name" value="PknH-like_Extracell_sf"/>
</dbReference>
<name>A1T6X2_MYCVP</name>
<accession>A1T6X2</accession>
<feature type="domain" description="PknH-like extracellular" evidence="1">
    <location>
        <begin position="42"/>
        <end position="196"/>
    </location>
</feature>